<proteinExistence type="predicted"/>
<dbReference type="RefSeq" id="WP_101358871.1">
    <property type="nucleotide sequence ID" value="NZ_NKXO01000023.1"/>
</dbReference>
<comment type="caution">
    <text evidence="5">The sequence shown here is derived from an EMBL/GenBank/DDBJ whole genome shotgun (WGS) entry which is preliminary data.</text>
</comment>
<dbReference type="OrthoDB" id="9800326at2"/>
<feature type="domain" description="HTH asnC-type" evidence="4">
    <location>
        <begin position="9"/>
        <end position="70"/>
    </location>
</feature>
<dbReference type="AlphaFoldDB" id="A0A2N3IE73"/>
<dbReference type="CDD" id="cd00090">
    <property type="entry name" value="HTH_ARSR"/>
    <property type="match status" value="1"/>
</dbReference>
<evidence type="ECO:0000259" key="4">
    <source>
        <dbReference type="PROSITE" id="PS50956"/>
    </source>
</evidence>
<evidence type="ECO:0000256" key="2">
    <source>
        <dbReference type="ARBA" id="ARBA00023125"/>
    </source>
</evidence>
<dbReference type="InterPro" id="IPR011991">
    <property type="entry name" value="ArsR-like_HTH"/>
</dbReference>
<dbReference type="GO" id="GO:0043200">
    <property type="term" value="P:response to amino acid"/>
    <property type="evidence" value="ECO:0007669"/>
    <property type="project" value="TreeGrafter"/>
</dbReference>
<dbReference type="SUPFAM" id="SSF46785">
    <property type="entry name" value="Winged helix' DNA-binding domain"/>
    <property type="match status" value="1"/>
</dbReference>
<dbReference type="PANTHER" id="PTHR30154:SF34">
    <property type="entry name" value="TRANSCRIPTIONAL REGULATOR AZLB"/>
    <property type="match status" value="1"/>
</dbReference>
<keyword evidence="1" id="KW-0805">Transcription regulation</keyword>
<dbReference type="Proteomes" id="UP000233387">
    <property type="component" value="Unassembled WGS sequence"/>
</dbReference>
<name>A0A2N3IE73_9BACT</name>
<evidence type="ECO:0000256" key="1">
    <source>
        <dbReference type="ARBA" id="ARBA00023015"/>
    </source>
</evidence>
<dbReference type="Pfam" id="PF01037">
    <property type="entry name" value="AsnC_trans_reg"/>
    <property type="match status" value="1"/>
</dbReference>
<dbReference type="InterPro" id="IPR019885">
    <property type="entry name" value="Tscrpt_reg_HTH_AsnC-type_CS"/>
</dbReference>
<dbReference type="PROSITE" id="PS50956">
    <property type="entry name" value="HTH_ASNC_2"/>
    <property type="match status" value="1"/>
</dbReference>
<dbReference type="InterPro" id="IPR036390">
    <property type="entry name" value="WH_DNA-bd_sf"/>
</dbReference>
<dbReference type="SUPFAM" id="SSF54909">
    <property type="entry name" value="Dimeric alpha+beta barrel"/>
    <property type="match status" value="1"/>
</dbReference>
<dbReference type="SMART" id="SM00344">
    <property type="entry name" value="HTH_ASNC"/>
    <property type="match status" value="1"/>
</dbReference>
<dbReference type="Pfam" id="PF13412">
    <property type="entry name" value="HTH_24"/>
    <property type="match status" value="1"/>
</dbReference>
<evidence type="ECO:0000313" key="6">
    <source>
        <dbReference type="Proteomes" id="UP000233387"/>
    </source>
</evidence>
<dbReference type="PRINTS" id="PR00033">
    <property type="entry name" value="HTHASNC"/>
</dbReference>
<sequence>MQEKKSLKLDELDQLILEKLQADAKITNAQLAKEIGLSPAPTLERVKKLEKLGVIKSYHAVVDANQIGLGVTTFVQVSLVSHKKSVIQSFVKKIEKIPNVVECHHMTGASDFLLKITAKDIPAYQKLMLEVVSEIEEINHMQSMIVLSTFKHSHVLPLEQALED</sequence>
<evidence type="ECO:0000256" key="3">
    <source>
        <dbReference type="ARBA" id="ARBA00023163"/>
    </source>
</evidence>
<organism evidence="5 6">
    <name type="scientific">Raineya orbicola</name>
    <dbReference type="NCBI Taxonomy" id="2016530"/>
    <lineage>
        <taxon>Bacteria</taxon>
        <taxon>Pseudomonadati</taxon>
        <taxon>Bacteroidota</taxon>
        <taxon>Cytophagia</taxon>
        <taxon>Cytophagales</taxon>
        <taxon>Raineyaceae</taxon>
        <taxon>Raineya</taxon>
    </lineage>
</organism>
<dbReference type="GO" id="GO:0005829">
    <property type="term" value="C:cytosol"/>
    <property type="evidence" value="ECO:0007669"/>
    <property type="project" value="TreeGrafter"/>
</dbReference>
<reference evidence="5 6" key="1">
    <citation type="submission" date="2017-06" db="EMBL/GenBank/DDBJ databases">
        <title>Raineya orbicola gen. nov., sp. nov. a slightly thermophilic bacterium of the phylum Bacteroidetes and the description of Raineyaceae fam. nov.</title>
        <authorList>
            <person name="Albuquerque L."/>
            <person name="Polonia A.R.M."/>
            <person name="Barroso C."/>
            <person name="Froufe H.J.C."/>
            <person name="Lage O."/>
            <person name="Lobo-Da-Cunha A."/>
            <person name="Egas C."/>
            <person name="Da Costa M.S."/>
        </authorList>
    </citation>
    <scope>NUCLEOTIDE SEQUENCE [LARGE SCALE GENOMIC DNA]</scope>
    <source>
        <strain evidence="5 6">SPSPC-11</strain>
    </source>
</reference>
<dbReference type="GO" id="GO:0043565">
    <property type="term" value="F:sequence-specific DNA binding"/>
    <property type="evidence" value="ECO:0007669"/>
    <property type="project" value="InterPro"/>
</dbReference>
<dbReference type="EMBL" id="NKXO01000023">
    <property type="protein sequence ID" value="PKQ68627.1"/>
    <property type="molecule type" value="Genomic_DNA"/>
</dbReference>
<dbReference type="Gene3D" id="1.10.10.10">
    <property type="entry name" value="Winged helix-like DNA-binding domain superfamily/Winged helix DNA-binding domain"/>
    <property type="match status" value="1"/>
</dbReference>
<dbReference type="Gene3D" id="3.30.70.920">
    <property type="match status" value="1"/>
</dbReference>
<evidence type="ECO:0000313" key="5">
    <source>
        <dbReference type="EMBL" id="PKQ68627.1"/>
    </source>
</evidence>
<keyword evidence="3" id="KW-0804">Transcription</keyword>
<dbReference type="InterPro" id="IPR019888">
    <property type="entry name" value="Tscrpt_reg_AsnC-like"/>
</dbReference>
<dbReference type="InterPro" id="IPR036388">
    <property type="entry name" value="WH-like_DNA-bd_sf"/>
</dbReference>
<accession>A0A2N3IE73</accession>
<protein>
    <submittedName>
        <fullName evidence="5">Transcriptional regulator</fullName>
    </submittedName>
</protein>
<dbReference type="InterPro" id="IPR011008">
    <property type="entry name" value="Dimeric_a/b-barrel"/>
</dbReference>
<keyword evidence="6" id="KW-1185">Reference proteome</keyword>
<dbReference type="GO" id="GO:0006355">
    <property type="term" value="P:regulation of DNA-templated transcription"/>
    <property type="evidence" value="ECO:0007669"/>
    <property type="project" value="UniProtKB-ARBA"/>
</dbReference>
<keyword evidence="2" id="KW-0238">DNA-binding</keyword>
<dbReference type="InterPro" id="IPR000485">
    <property type="entry name" value="AsnC-type_HTH_dom"/>
</dbReference>
<dbReference type="PROSITE" id="PS00519">
    <property type="entry name" value="HTH_ASNC_1"/>
    <property type="match status" value="1"/>
</dbReference>
<gene>
    <name evidence="5" type="ORF">Rain11_1605</name>
</gene>
<dbReference type="InterPro" id="IPR019887">
    <property type="entry name" value="Tscrpt_reg_AsnC/Lrp_C"/>
</dbReference>
<dbReference type="PANTHER" id="PTHR30154">
    <property type="entry name" value="LEUCINE-RESPONSIVE REGULATORY PROTEIN"/>
    <property type="match status" value="1"/>
</dbReference>